<accession>A0A367LGJ4</accession>
<dbReference type="Proteomes" id="UP000253664">
    <property type="component" value="Unassembled WGS sequence"/>
</dbReference>
<protein>
    <submittedName>
        <fullName evidence="2">Uncharacterized protein</fullName>
    </submittedName>
</protein>
<evidence type="ECO:0000256" key="1">
    <source>
        <dbReference type="SAM" id="MobiDB-lite"/>
    </source>
</evidence>
<keyword evidence="3" id="KW-1185">Reference proteome</keyword>
<proteinExistence type="predicted"/>
<dbReference type="EMBL" id="LKCN02000006">
    <property type="protein sequence ID" value="RCI13531.1"/>
    <property type="molecule type" value="Genomic_DNA"/>
</dbReference>
<feature type="region of interest" description="Disordered" evidence="1">
    <location>
        <begin position="60"/>
        <end position="79"/>
    </location>
</feature>
<name>A0A367LGJ4_9HYPO</name>
<feature type="region of interest" description="Disordered" evidence="1">
    <location>
        <begin position="14"/>
        <end position="35"/>
    </location>
</feature>
<evidence type="ECO:0000313" key="3">
    <source>
        <dbReference type="Proteomes" id="UP000253664"/>
    </source>
</evidence>
<sequence>MARCSTLVCVDCSRKPFPESPKLENGSQKNDDAMTAKKINEEIRMKKKALPIIMRKRRWPTQMTEMKTRKHKGASLGRWERRMTDKECWKGTIKKKGHGNVGLA</sequence>
<organism evidence="2 3">
    <name type="scientific">Ophiocordyceps polyrhachis-furcata BCC 54312</name>
    <dbReference type="NCBI Taxonomy" id="1330021"/>
    <lineage>
        <taxon>Eukaryota</taxon>
        <taxon>Fungi</taxon>
        <taxon>Dikarya</taxon>
        <taxon>Ascomycota</taxon>
        <taxon>Pezizomycotina</taxon>
        <taxon>Sordariomycetes</taxon>
        <taxon>Hypocreomycetidae</taxon>
        <taxon>Hypocreales</taxon>
        <taxon>Ophiocordycipitaceae</taxon>
        <taxon>Ophiocordyceps</taxon>
    </lineage>
</organism>
<dbReference type="AlphaFoldDB" id="A0A367LGJ4"/>
<gene>
    <name evidence="2" type="ORF">L249_5481</name>
</gene>
<evidence type="ECO:0000313" key="2">
    <source>
        <dbReference type="EMBL" id="RCI13531.1"/>
    </source>
</evidence>
<comment type="caution">
    <text evidence="2">The sequence shown here is derived from an EMBL/GenBank/DDBJ whole genome shotgun (WGS) entry which is preliminary data.</text>
</comment>
<reference evidence="2 3" key="1">
    <citation type="journal article" date="2015" name="BMC Genomics">
        <title>Insights from the genome of Ophiocordyceps polyrhachis-furcata to pathogenicity and host specificity in insect fungi.</title>
        <authorList>
            <person name="Wichadakul D."/>
            <person name="Kobmoo N."/>
            <person name="Ingsriswang S."/>
            <person name="Tangphatsornruang S."/>
            <person name="Chantasingh D."/>
            <person name="Luangsa-ard J.J."/>
            <person name="Eurwilaichitr L."/>
        </authorList>
    </citation>
    <scope>NUCLEOTIDE SEQUENCE [LARGE SCALE GENOMIC DNA]</scope>
    <source>
        <strain evidence="2 3">BCC 54312</strain>
    </source>
</reference>